<evidence type="ECO:0000256" key="1">
    <source>
        <dbReference type="ARBA" id="ARBA00034125"/>
    </source>
</evidence>
<dbReference type="GO" id="GO:0022857">
    <property type="term" value="F:transmembrane transporter activity"/>
    <property type="evidence" value="ECO:0007669"/>
    <property type="project" value="InterPro"/>
</dbReference>
<proteinExistence type="inferred from homology"/>
<dbReference type="OrthoDB" id="413008at2759"/>
<feature type="transmembrane region" description="Helical" evidence="2">
    <location>
        <begin position="257"/>
        <end position="276"/>
    </location>
</feature>
<dbReference type="AlphaFoldDB" id="A0A166VP80"/>
<dbReference type="InterPro" id="IPR051361">
    <property type="entry name" value="ThrE/Ser_Exporter"/>
</dbReference>
<evidence type="ECO:0000313" key="4">
    <source>
        <dbReference type="EMBL" id="KZP32926.1"/>
    </source>
</evidence>
<feature type="transmembrane region" description="Helical" evidence="2">
    <location>
        <begin position="150"/>
        <end position="168"/>
    </location>
</feature>
<name>A0A166VP80_9AGAM</name>
<evidence type="ECO:0000313" key="5">
    <source>
        <dbReference type="Proteomes" id="UP000076532"/>
    </source>
</evidence>
<feature type="transmembrane region" description="Helical" evidence="2">
    <location>
        <begin position="381"/>
        <end position="406"/>
    </location>
</feature>
<comment type="similarity">
    <text evidence="1">Belongs to the ThrE exporter (TC 2.A.79) family.</text>
</comment>
<feature type="transmembrane region" description="Helical" evidence="2">
    <location>
        <begin position="323"/>
        <end position="340"/>
    </location>
</feature>
<feature type="transmembrane region" description="Helical" evidence="2">
    <location>
        <begin position="98"/>
        <end position="118"/>
    </location>
</feature>
<feature type="transmembrane region" description="Helical" evidence="2">
    <location>
        <begin position="216"/>
        <end position="237"/>
    </location>
</feature>
<sequence>MKFGAPSHRNEAQLKSAARILEISAQFVQLPNIILCSFGEMDGDMSETHWVKSPGRIWLGNLQRTHEIYRSVMHDEKSATEGASELKKLLAEPPIYSNLLRCIFAFTLSGMICPLAFGGSFLDAWVAGAGGFILCFIQLFLVVNNPFIAAIFEIVVAILMSLTARGLASIPHHLFCYTAISSSSIIGILPGYLILSSSLELASKNLFCGSVRMVYALVYTLFLGFGLQVGSGAFLFADKAYRAQCYRKAGAAWFLRPVPYWTQFFIVPLFSLISSLNNLQPIWGKRGDKVQHLRNLTIMVLISSASFAVNKLASLYIFNHSDIVSAIGAFVAGVLGNLYSRQMGGTAFTSMVTAVLFLVPSGLSAAGGITGNGGDMSSEIGGAMIAVTVGVTVGLFMSQALVYSFGSKKNGAVMSF</sequence>
<feature type="transmembrane region" description="Helical" evidence="2">
    <location>
        <begin position="296"/>
        <end position="317"/>
    </location>
</feature>
<feature type="transmembrane region" description="Helical" evidence="2">
    <location>
        <begin position="174"/>
        <end position="195"/>
    </location>
</feature>
<dbReference type="Pfam" id="PF06738">
    <property type="entry name" value="ThrE"/>
    <property type="match status" value="1"/>
</dbReference>
<organism evidence="4 5">
    <name type="scientific">Athelia psychrophila</name>
    <dbReference type="NCBI Taxonomy" id="1759441"/>
    <lineage>
        <taxon>Eukaryota</taxon>
        <taxon>Fungi</taxon>
        <taxon>Dikarya</taxon>
        <taxon>Basidiomycota</taxon>
        <taxon>Agaricomycotina</taxon>
        <taxon>Agaricomycetes</taxon>
        <taxon>Agaricomycetidae</taxon>
        <taxon>Atheliales</taxon>
        <taxon>Atheliaceae</taxon>
        <taxon>Athelia</taxon>
    </lineage>
</organism>
<dbReference type="PANTHER" id="PTHR31082:SF4">
    <property type="entry name" value="PHEROMONE-REGULATED MEMBRANE PROTEIN 10"/>
    <property type="match status" value="1"/>
</dbReference>
<keyword evidence="5" id="KW-1185">Reference proteome</keyword>
<reference evidence="4 5" key="1">
    <citation type="journal article" date="2016" name="Mol. Biol. Evol.">
        <title>Comparative Genomics of Early-Diverging Mushroom-Forming Fungi Provides Insights into the Origins of Lignocellulose Decay Capabilities.</title>
        <authorList>
            <person name="Nagy L.G."/>
            <person name="Riley R."/>
            <person name="Tritt A."/>
            <person name="Adam C."/>
            <person name="Daum C."/>
            <person name="Floudas D."/>
            <person name="Sun H."/>
            <person name="Yadav J.S."/>
            <person name="Pangilinan J."/>
            <person name="Larsson K.H."/>
            <person name="Matsuura K."/>
            <person name="Barry K."/>
            <person name="Labutti K."/>
            <person name="Kuo R."/>
            <person name="Ohm R.A."/>
            <person name="Bhattacharya S.S."/>
            <person name="Shirouzu T."/>
            <person name="Yoshinaga Y."/>
            <person name="Martin F.M."/>
            <person name="Grigoriev I.V."/>
            <person name="Hibbett D.S."/>
        </authorList>
    </citation>
    <scope>NUCLEOTIDE SEQUENCE [LARGE SCALE GENOMIC DNA]</scope>
    <source>
        <strain evidence="4 5">CBS 109695</strain>
    </source>
</reference>
<evidence type="ECO:0000259" key="3">
    <source>
        <dbReference type="Pfam" id="PF06738"/>
    </source>
</evidence>
<feature type="transmembrane region" description="Helical" evidence="2">
    <location>
        <begin position="347"/>
        <end position="369"/>
    </location>
</feature>
<keyword evidence="2" id="KW-0812">Transmembrane</keyword>
<dbReference type="InterPro" id="IPR010619">
    <property type="entry name" value="ThrE-like_N"/>
</dbReference>
<feature type="non-terminal residue" evidence="4">
    <location>
        <position position="416"/>
    </location>
</feature>
<protein>
    <submittedName>
        <fullName evidence="4">DUF1212-domain-containing protein</fullName>
    </submittedName>
</protein>
<dbReference type="Proteomes" id="UP000076532">
    <property type="component" value="Unassembled WGS sequence"/>
</dbReference>
<accession>A0A166VP80</accession>
<dbReference type="EMBL" id="KV417484">
    <property type="protein sequence ID" value="KZP32926.1"/>
    <property type="molecule type" value="Genomic_DNA"/>
</dbReference>
<evidence type="ECO:0000256" key="2">
    <source>
        <dbReference type="SAM" id="Phobius"/>
    </source>
</evidence>
<keyword evidence="2" id="KW-1133">Transmembrane helix</keyword>
<feature type="domain" description="Threonine/serine exporter-like N-terminal" evidence="3">
    <location>
        <begin position="1"/>
        <end position="230"/>
    </location>
</feature>
<feature type="transmembrane region" description="Helical" evidence="2">
    <location>
        <begin position="124"/>
        <end position="143"/>
    </location>
</feature>
<dbReference type="PANTHER" id="PTHR31082">
    <property type="entry name" value="PHEROMONE-REGULATED MEMBRANE PROTEIN 10"/>
    <property type="match status" value="1"/>
</dbReference>
<keyword evidence="2" id="KW-0472">Membrane</keyword>
<gene>
    <name evidence="4" type="ORF">FIBSPDRAFT_774152</name>
</gene>
<dbReference type="STRING" id="436010.A0A166VP80"/>